<organism evidence="1 2">
    <name type="scientific">Haloarcula onubensis</name>
    <dbReference type="NCBI Taxonomy" id="2950539"/>
    <lineage>
        <taxon>Archaea</taxon>
        <taxon>Methanobacteriati</taxon>
        <taxon>Methanobacteriota</taxon>
        <taxon>Stenosarchaea group</taxon>
        <taxon>Halobacteria</taxon>
        <taxon>Halobacteriales</taxon>
        <taxon>Haloarculaceae</taxon>
        <taxon>Haloarcula</taxon>
    </lineage>
</organism>
<dbReference type="EMBL" id="JAMQOS010000001">
    <property type="protein sequence ID" value="MDS0281530.1"/>
    <property type="molecule type" value="Genomic_DNA"/>
</dbReference>
<dbReference type="RefSeq" id="WP_310899365.1">
    <property type="nucleotide sequence ID" value="NZ_JAMQOS010000001.1"/>
</dbReference>
<proteinExistence type="predicted"/>
<reference evidence="1 2" key="1">
    <citation type="submission" date="2022-06" db="EMBL/GenBank/DDBJ databases">
        <title>Halomicroarcula sp. a new haloarchaeum isolate from saline soil.</title>
        <authorList>
            <person name="Strakova D."/>
            <person name="Galisteo C."/>
            <person name="Sanchez-Porro C."/>
            <person name="Ventosa A."/>
        </authorList>
    </citation>
    <scope>NUCLEOTIDE SEQUENCE [LARGE SCALE GENOMIC DNA]</scope>
    <source>
        <strain evidence="1 2">S3CR25-11</strain>
    </source>
</reference>
<evidence type="ECO:0000313" key="1">
    <source>
        <dbReference type="EMBL" id="MDS0281530.1"/>
    </source>
</evidence>
<keyword evidence="2" id="KW-1185">Reference proteome</keyword>
<evidence type="ECO:0000313" key="2">
    <source>
        <dbReference type="Proteomes" id="UP001268864"/>
    </source>
</evidence>
<comment type="caution">
    <text evidence="1">The sequence shown here is derived from an EMBL/GenBank/DDBJ whole genome shotgun (WGS) entry which is preliminary data.</text>
</comment>
<dbReference type="Proteomes" id="UP001268864">
    <property type="component" value="Unassembled WGS sequence"/>
</dbReference>
<sequence>MARAGRGELVASLINLRTANVPFGGADGYRLRVRDDSDRAVTLSPDPESTVELNGRNVLDVYAGDGSIADEPVLSRSGGASDLPLTVTGDTGMFRSESVFTPYTVELTDGSTVVATAGPRVYGIGYEPGASQDSTSGPIEVTVPKPEAYSDGWVVQLRIVDYAEVGSSTVQVESAFESRDVDLLFHVDGDTETVANLWARADIEIGSA</sequence>
<gene>
    <name evidence="1" type="ORF">NDI86_05290</name>
</gene>
<accession>A0ABU2FLA1</accession>
<protein>
    <submittedName>
        <fullName evidence="1">Uncharacterized protein</fullName>
    </submittedName>
</protein>
<name>A0ABU2FLA1_9EURY</name>